<reference evidence="2 3" key="1">
    <citation type="journal article" date="2018" name="Nat. Ecol. Evol.">
        <title>Shark genomes provide insights into elasmobranch evolution and the origin of vertebrates.</title>
        <authorList>
            <person name="Hara Y"/>
            <person name="Yamaguchi K"/>
            <person name="Onimaru K"/>
            <person name="Kadota M"/>
            <person name="Koyanagi M"/>
            <person name="Keeley SD"/>
            <person name="Tatsumi K"/>
            <person name="Tanaka K"/>
            <person name="Motone F"/>
            <person name="Kageyama Y"/>
            <person name="Nozu R"/>
            <person name="Adachi N"/>
            <person name="Nishimura O"/>
            <person name="Nakagawa R"/>
            <person name="Tanegashima C"/>
            <person name="Kiyatake I"/>
            <person name="Matsumoto R"/>
            <person name="Murakumo K"/>
            <person name="Nishida K"/>
            <person name="Terakita A"/>
            <person name="Kuratani S"/>
            <person name="Sato K"/>
            <person name="Hyodo S Kuraku.S."/>
        </authorList>
    </citation>
    <scope>NUCLEOTIDE SEQUENCE [LARGE SCALE GENOMIC DNA]</scope>
</reference>
<evidence type="ECO:0000313" key="3">
    <source>
        <dbReference type="Proteomes" id="UP000287033"/>
    </source>
</evidence>
<sequence length="95" mass="10644">MSQVGLPNVPEVIPGQCSESLPQRDPLAGASRFHSFPCLKSGLEGSVNETSHSRRRRDLNSQLEAESEREEGTWKLLLNTMQRRTLPSNGEKRRA</sequence>
<gene>
    <name evidence="2" type="ORF">chiPu_0012376</name>
</gene>
<evidence type="ECO:0000313" key="2">
    <source>
        <dbReference type="EMBL" id="GCC33905.1"/>
    </source>
</evidence>
<dbReference type="Proteomes" id="UP000287033">
    <property type="component" value="Unassembled WGS sequence"/>
</dbReference>
<protein>
    <submittedName>
        <fullName evidence="2">Uncharacterized protein</fullName>
    </submittedName>
</protein>
<organism evidence="2 3">
    <name type="scientific">Chiloscyllium punctatum</name>
    <name type="common">Brownbanded bambooshark</name>
    <name type="synonym">Hemiscyllium punctatum</name>
    <dbReference type="NCBI Taxonomy" id="137246"/>
    <lineage>
        <taxon>Eukaryota</taxon>
        <taxon>Metazoa</taxon>
        <taxon>Chordata</taxon>
        <taxon>Craniata</taxon>
        <taxon>Vertebrata</taxon>
        <taxon>Chondrichthyes</taxon>
        <taxon>Elasmobranchii</taxon>
        <taxon>Galeomorphii</taxon>
        <taxon>Galeoidea</taxon>
        <taxon>Orectolobiformes</taxon>
        <taxon>Hemiscylliidae</taxon>
        <taxon>Chiloscyllium</taxon>
    </lineage>
</organism>
<dbReference type="AlphaFoldDB" id="A0A401SU28"/>
<feature type="region of interest" description="Disordered" evidence="1">
    <location>
        <begin position="1"/>
        <end position="73"/>
    </location>
</feature>
<proteinExistence type="predicted"/>
<dbReference type="EMBL" id="BEZZ01000551">
    <property type="protein sequence ID" value="GCC33905.1"/>
    <property type="molecule type" value="Genomic_DNA"/>
</dbReference>
<keyword evidence="3" id="KW-1185">Reference proteome</keyword>
<name>A0A401SU28_CHIPU</name>
<accession>A0A401SU28</accession>
<evidence type="ECO:0000256" key="1">
    <source>
        <dbReference type="SAM" id="MobiDB-lite"/>
    </source>
</evidence>
<comment type="caution">
    <text evidence="2">The sequence shown here is derived from an EMBL/GenBank/DDBJ whole genome shotgun (WGS) entry which is preliminary data.</text>
</comment>